<reference evidence="3 4" key="1">
    <citation type="journal article" date="2016" name="Mol. Biol. Evol.">
        <title>Comparative Genomics of Early-Diverging Mushroom-Forming Fungi Provides Insights into the Origins of Lignocellulose Decay Capabilities.</title>
        <authorList>
            <person name="Nagy L.G."/>
            <person name="Riley R."/>
            <person name="Tritt A."/>
            <person name="Adam C."/>
            <person name="Daum C."/>
            <person name="Floudas D."/>
            <person name="Sun H."/>
            <person name="Yadav J.S."/>
            <person name="Pangilinan J."/>
            <person name="Larsson K.H."/>
            <person name="Matsuura K."/>
            <person name="Barry K."/>
            <person name="Labutti K."/>
            <person name="Kuo R."/>
            <person name="Ohm R.A."/>
            <person name="Bhattacharya S.S."/>
            <person name="Shirouzu T."/>
            <person name="Yoshinaga Y."/>
            <person name="Martin F.M."/>
            <person name="Grigoriev I.V."/>
            <person name="Hibbett D.S."/>
        </authorList>
    </citation>
    <scope>NUCLEOTIDE SEQUENCE [LARGE SCALE GENOMIC DNA]</scope>
    <source>
        <strain evidence="3 4">HHB12733</strain>
    </source>
</reference>
<dbReference type="InParanoid" id="A0A165CY47"/>
<keyword evidence="1" id="KW-0812">Transmembrane</keyword>
<dbReference type="Pfam" id="PF20151">
    <property type="entry name" value="DUF6533"/>
    <property type="match status" value="1"/>
</dbReference>
<feature type="transmembrane region" description="Helical" evidence="1">
    <location>
        <begin position="204"/>
        <end position="225"/>
    </location>
</feature>
<feature type="transmembrane region" description="Helical" evidence="1">
    <location>
        <begin position="56"/>
        <end position="76"/>
    </location>
</feature>
<gene>
    <name evidence="3" type="ORF">CALCODRAFT_123708</name>
</gene>
<accession>A0A165CY47</accession>
<proteinExistence type="predicted"/>
<evidence type="ECO:0000313" key="3">
    <source>
        <dbReference type="EMBL" id="KZT51657.1"/>
    </source>
</evidence>
<dbReference type="InterPro" id="IPR045340">
    <property type="entry name" value="DUF6533"/>
</dbReference>
<feature type="transmembrane region" description="Helical" evidence="1">
    <location>
        <begin position="170"/>
        <end position="192"/>
    </location>
</feature>
<keyword evidence="4" id="KW-1185">Reference proteome</keyword>
<name>A0A165CY47_9BASI</name>
<organism evidence="3 4">
    <name type="scientific">Calocera cornea HHB12733</name>
    <dbReference type="NCBI Taxonomy" id="1353952"/>
    <lineage>
        <taxon>Eukaryota</taxon>
        <taxon>Fungi</taxon>
        <taxon>Dikarya</taxon>
        <taxon>Basidiomycota</taxon>
        <taxon>Agaricomycotina</taxon>
        <taxon>Dacrymycetes</taxon>
        <taxon>Dacrymycetales</taxon>
        <taxon>Dacrymycetaceae</taxon>
        <taxon>Calocera</taxon>
    </lineage>
</organism>
<dbReference type="Proteomes" id="UP000076842">
    <property type="component" value="Unassembled WGS sequence"/>
</dbReference>
<evidence type="ECO:0000256" key="1">
    <source>
        <dbReference type="SAM" id="Phobius"/>
    </source>
</evidence>
<feature type="transmembrane region" description="Helical" evidence="1">
    <location>
        <begin position="88"/>
        <end position="109"/>
    </location>
</feature>
<dbReference type="OrthoDB" id="2637653at2759"/>
<feature type="domain" description="DUF6533" evidence="2">
    <location>
        <begin position="23"/>
        <end position="65"/>
    </location>
</feature>
<evidence type="ECO:0000259" key="2">
    <source>
        <dbReference type="Pfam" id="PF20151"/>
    </source>
</evidence>
<feature type="transmembrane region" description="Helical" evidence="1">
    <location>
        <begin position="121"/>
        <end position="140"/>
    </location>
</feature>
<sequence length="302" mass="32739">MSRTLSPSMLQDAWDAEMFGLSSMSACAWICNDTIIAMDQEIVHIWRAQLSSAKMLYILARYVTVAILIFLAITGAADSLPDSVCRSWPSIAGAAIIVAGVSVDLIQILRVRAVFLRNRRVTIPLYLFFAGIFLTAVVIIRTSPPASKVVQPKTKFVVGCTNNAKSIETVAAWVAELVLGGVFLLLTVARLYPQLKGRAAHTDLAATIVQGGVIFSTVIFVTELFNTVYLQVMANSDRQNLLNITLPVGTCCIRNRGATSVIAPTWCYDGEIANKGDDNTEPSSISSTSQRADWFTLSEVAA</sequence>
<keyword evidence="1" id="KW-1133">Transmembrane helix</keyword>
<dbReference type="EMBL" id="KV424097">
    <property type="protein sequence ID" value="KZT51657.1"/>
    <property type="molecule type" value="Genomic_DNA"/>
</dbReference>
<dbReference type="AlphaFoldDB" id="A0A165CY47"/>
<keyword evidence="1" id="KW-0472">Membrane</keyword>
<evidence type="ECO:0000313" key="4">
    <source>
        <dbReference type="Proteomes" id="UP000076842"/>
    </source>
</evidence>
<protein>
    <recommendedName>
        <fullName evidence="2">DUF6533 domain-containing protein</fullName>
    </recommendedName>
</protein>